<evidence type="ECO:0000313" key="2">
    <source>
        <dbReference type="Proteomes" id="UP000184330"/>
    </source>
</evidence>
<sequence length="84" mass="9503">MCYWYAHEYTCKHVTYALGKYCSAAGLVQTPCKRKNIWQKIRMGEDCEDCAMPADRYKANTTDGMADAAVQQKGGVKTKKSKKK</sequence>
<evidence type="ECO:0000313" key="1">
    <source>
        <dbReference type="EMBL" id="CZR59105.1"/>
    </source>
</evidence>
<name>A0A1L7X251_9HELO</name>
<protein>
    <submittedName>
        <fullName evidence="1">Uncharacterized protein</fullName>
    </submittedName>
</protein>
<proteinExistence type="predicted"/>
<dbReference type="OrthoDB" id="3926238at2759"/>
<organism evidence="1 2">
    <name type="scientific">Phialocephala subalpina</name>
    <dbReference type="NCBI Taxonomy" id="576137"/>
    <lineage>
        <taxon>Eukaryota</taxon>
        <taxon>Fungi</taxon>
        <taxon>Dikarya</taxon>
        <taxon>Ascomycota</taxon>
        <taxon>Pezizomycotina</taxon>
        <taxon>Leotiomycetes</taxon>
        <taxon>Helotiales</taxon>
        <taxon>Mollisiaceae</taxon>
        <taxon>Phialocephala</taxon>
        <taxon>Phialocephala fortinii species complex</taxon>
    </lineage>
</organism>
<reference evidence="1 2" key="1">
    <citation type="submission" date="2016-03" db="EMBL/GenBank/DDBJ databases">
        <authorList>
            <person name="Ploux O."/>
        </authorList>
    </citation>
    <scope>NUCLEOTIDE SEQUENCE [LARGE SCALE GENOMIC DNA]</scope>
    <source>
        <strain evidence="1 2">UAMH 11012</strain>
    </source>
</reference>
<dbReference type="AlphaFoldDB" id="A0A1L7X251"/>
<dbReference type="EMBL" id="FJOG01000013">
    <property type="protein sequence ID" value="CZR59105.1"/>
    <property type="molecule type" value="Genomic_DNA"/>
</dbReference>
<gene>
    <name evidence="1" type="ORF">PAC_08997</name>
</gene>
<accession>A0A1L7X251</accession>
<keyword evidence="2" id="KW-1185">Reference proteome</keyword>
<dbReference type="Proteomes" id="UP000184330">
    <property type="component" value="Unassembled WGS sequence"/>
</dbReference>